<dbReference type="SUPFAM" id="SSF53448">
    <property type="entry name" value="Nucleotide-diphospho-sugar transferases"/>
    <property type="match status" value="2"/>
</dbReference>
<evidence type="ECO:0000256" key="1">
    <source>
        <dbReference type="ARBA" id="ARBA00006739"/>
    </source>
</evidence>
<dbReference type="AlphaFoldDB" id="A0A644WXC7"/>
<evidence type="ECO:0000256" key="3">
    <source>
        <dbReference type="ARBA" id="ARBA00022679"/>
    </source>
</evidence>
<dbReference type="Gene3D" id="3.90.550.10">
    <property type="entry name" value="Spore Coat Polysaccharide Biosynthesis Protein SpsA, Chain A"/>
    <property type="match status" value="2"/>
</dbReference>
<dbReference type="PANTHER" id="PTHR43179:SF12">
    <property type="entry name" value="GALACTOFURANOSYLTRANSFERASE GLFT2"/>
    <property type="match status" value="1"/>
</dbReference>
<comment type="caution">
    <text evidence="5">The sequence shown here is derived from an EMBL/GenBank/DDBJ whole genome shotgun (WGS) entry which is preliminary data.</text>
</comment>
<evidence type="ECO:0000313" key="5">
    <source>
        <dbReference type="EMBL" id="MPM06684.1"/>
    </source>
</evidence>
<evidence type="ECO:0000256" key="2">
    <source>
        <dbReference type="ARBA" id="ARBA00022676"/>
    </source>
</evidence>
<keyword evidence="2" id="KW-0328">Glycosyltransferase</keyword>
<evidence type="ECO:0000259" key="4">
    <source>
        <dbReference type="Pfam" id="PF00535"/>
    </source>
</evidence>
<organism evidence="5">
    <name type="scientific">bioreactor metagenome</name>
    <dbReference type="NCBI Taxonomy" id="1076179"/>
    <lineage>
        <taxon>unclassified sequences</taxon>
        <taxon>metagenomes</taxon>
        <taxon>ecological metagenomes</taxon>
    </lineage>
</organism>
<proteinExistence type="inferred from homology"/>
<dbReference type="Pfam" id="PF00535">
    <property type="entry name" value="Glycos_transf_2"/>
    <property type="match status" value="1"/>
</dbReference>
<feature type="domain" description="Glycosyltransferase 2-like" evidence="4">
    <location>
        <begin position="508"/>
        <end position="622"/>
    </location>
</feature>
<dbReference type="PANTHER" id="PTHR43179">
    <property type="entry name" value="RHAMNOSYLTRANSFERASE WBBL"/>
    <property type="match status" value="1"/>
</dbReference>
<sequence length="784" mass="89645">MKIAIASKIRNEIDIIEPFLRHLDSLFDKVYLLDHKSKDGTTEILKKAVEQRPDWEYIYVDFNGHFHKQVSNAMMEKAFADGADFLFTLDADEFLPFKDRSELELALNRLTGFDCVGTFQWKNCIPCDFGNRMFTPKTNVWYPSYKSNFSKVVVPRTLYEKSNHSIYITQGSHHVCDAQNRYVDTLDLGALVHVPIRSREQAEKKTIIKCIAYLAIENRNSRDGFHNFEMLSKISNNELNDETLRGFTFLYEQNRAIVDLSTQDLIDRGYSQTTLNELAIPFSKSLKITSTSSSKSENSVIADALLNWKEEDPNNSDFVLNGNVMQLIPRTDVSSHKTNLALIYKNSLNETIKFLKSLIPARSRSFVVNNKYRKQILDSKLFNADWYLEQNPDLRESGMDPIVHYLMYGSEEGRNPGPDFDANRYWLENSDVRESRTNPLLHYINFGKIEGRKIYPVDRTPVDAHSEWNKQREQQKDLFVVNPLKTLANRAEQIKTIKDFIKEKSFDIVICVHNALPDVKKCLESVLPTLRVNDKIILVDDQSDLETKVYLQKVLSDQPAKVKLIETPEQSYYAKSASIGLAASKADFTILLNSDTVVSPNWSEKLAYLAYLDPKIGIVGPISNAANLQSIPSIEKTDGNTAINQLPSGFTVETINNYCEGWANQLDFPIVPFVHGFCLCIKKEVKQAIGLFDTVTFPKGYGEETDYCFRAENAGFKMALATNTFIYHAKSKSYTADIRKELMKDTYVALLGKHSQKRVSDAHKSIHENQILKDLRELSKEIFK</sequence>
<dbReference type="InterPro" id="IPR001173">
    <property type="entry name" value="Glyco_trans_2-like"/>
</dbReference>
<dbReference type="Pfam" id="PF13704">
    <property type="entry name" value="Glyco_tranf_2_4"/>
    <property type="match status" value="1"/>
</dbReference>
<name>A0A644WXC7_9ZZZZ</name>
<reference evidence="5" key="1">
    <citation type="submission" date="2019-08" db="EMBL/GenBank/DDBJ databases">
        <authorList>
            <person name="Kucharzyk K."/>
            <person name="Murdoch R.W."/>
            <person name="Higgins S."/>
            <person name="Loffler F."/>
        </authorList>
    </citation>
    <scope>NUCLEOTIDE SEQUENCE</scope>
</reference>
<protein>
    <recommendedName>
        <fullName evidence="4">Glycosyltransferase 2-like domain-containing protein</fullName>
    </recommendedName>
</protein>
<gene>
    <name evidence="5" type="ORF">SDC9_52987</name>
</gene>
<accession>A0A644WXC7</accession>
<keyword evidence="3" id="KW-0808">Transferase</keyword>
<dbReference type="GO" id="GO:0016757">
    <property type="term" value="F:glycosyltransferase activity"/>
    <property type="evidence" value="ECO:0007669"/>
    <property type="project" value="UniProtKB-KW"/>
</dbReference>
<dbReference type="EMBL" id="VSSQ01001252">
    <property type="protein sequence ID" value="MPM06684.1"/>
    <property type="molecule type" value="Genomic_DNA"/>
</dbReference>
<comment type="similarity">
    <text evidence="1">Belongs to the glycosyltransferase 2 family.</text>
</comment>
<dbReference type="InterPro" id="IPR029044">
    <property type="entry name" value="Nucleotide-diphossugar_trans"/>
</dbReference>